<dbReference type="STRING" id="56780.SYN_03790"/>
<evidence type="ECO:0000313" key="4">
    <source>
        <dbReference type="EMBL" id="ABC78604.1"/>
    </source>
</evidence>
<dbReference type="InParanoid" id="Q2LWZ3"/>
<organism evidence="4 5">
    <name type="scientific">Syntrophus aciditrophicus (strain SB)</name>
    <dbReference type="NCBI Taxonomy" id="56780"/>
    <lineage>
        <taxon>Bacteria</taxon>
        <taxon>Pseudomonadati</taxon>
        <taxon>Thermodesulfobacteriota</taxon>
        <taxon>Syntrophia</taxon>
        <taxon>Syntrophales</taxon>
        <taxon>Syntrophaceae</taxon>
        <taxon>Syntrophus</taxon>
    </lineage>
</organism>
<dbReference type="EC" id="5.3.1.1" evidence="3"/>
<evidence type="ECO:0000256" key="1">
    <source>
        <dbReference type="ARBA" id="ARBA00007422"/>
    </source>
</evidence>
<protein>
    <recommendedName>
        <fullName evidence="3">Triosephosphate isomerase</fullName>
        <ecNumber evidence="3">5.3.1.1</ecNumber>
    </recommendedName>
</protein>
<dbReference type="InterPro" id="IPR020861">
    <property type="entry name" value="Triosephosphate_isomerase_AS"/>
</dbReference>
<evidence type="ECO:0000256" key="3">
    <source>
        <dbReference type="RuleBase" id="RU363013"/>
    </source>
</evidence>
<keyword evidence="3" id="KW-0324">Glycolysis</keyword>
<dbReference type="eggNOG" id="COG0149">
    <property type="taxonomic scope" value="Bacteria"/>
</dbReference>
<dbReference type="InterPro" id="IPR000652">
    <property type="entry name" value="Triosephosphate_isomerase"/>
</dbReference>
<dbReference type="InterPro" id="IPR035990">
    <property type="entry name" value="TIM_sf"/>
</dbReference>
<proteinExistence type="inferred from homology"/>
<dbReference type="SUPFAM" id="SSF51351">
    <property type="entry name" value="Triosephosphate isomerase (TIM)"/>
    <property type="match status" value="1"/>
</dbReference>
<dbReference type="GO" id="GO:0019563">
    <property type="term" value="P:glycerol catabolic process"/>
    <property type="evidence" value="ECO:0007669"/>
    <property type="project" value="TreeGrafter"/>
</dbReference>
<evidence type="ECO:0000256" key="2">
    <source>
        <dbReference type="ARBA" id="ARBA00023235"/>
    </source>
</evidence>
<dbReference type="GO" id="GO:0005829">
    <property type="term" value="C:cytosol"/>
    <property type="evidence" value="ECO:0007669"/>
    <property type="project" value="TreeGrafter"/>
</dbReference>
<dbReference type="PROSITE" id="PS00171">
    <property type="entry name" value="TIM_1"/>
    <property type="match status" value="1"/>
</dbReference>
<dbReference type="GO" id="GO:0046166">
    <property type="term" value="P:glyceraldehyde-3-phosphate biosynthetic process"/>
    <property type="evidence" value="ECO:0007669"/>
    <property type="project" value="TreeGrafter"/>
</dbReference>
<evidence type="ECO:0000313" key="5">
    <source>
        <dbReference type="Proteomes" id="UP000001933"/>
    </source>
</evidence>
<dbReference type="HOGENOM" id="CLU_024251_4_0_7"/>
<name>Q2LWZ3_SYNAS</name>
<dbReference type="Gene3D" id="3.20.20.70">
    <property type="entry name" value="Aldolase class I"/>
    <property type="match status" value="1"/>
</dbReference>
<dbReference type="GO" id="GO:0006096">
    <property type="term" value="P:glycolytic process"/>
    <property type="evidence" value="ECO:0007669"/>
    <property type="project" value="UniProtKB-UniPathway"/>
</dbReference>
<dbReference type="KEGG" id="sat:SYN_03790"/>
<dbReference type="InterPro" id="IPR013785">
    <property type="entry name" value="Aldolase_TIM"/>
</dbReference>
<comment type="pathway">
    <text evidence="3">Carbohydrate biosynthesis; gluconeogenesis.</text>
</comment>
<reference evidence="4 5" key="1">
    <citation type="journal article" date="2007" name="Proc. Natl. Acad. Sci. U.S.A.">
        <title>The genome of Syntrophus aciditrophicus: life at the thermodynamic limit of microbial growth.</title>
        <authorList>
            <person name="McInerney M.J."/>
            <person name="Rohlin L."/>
            <person name="Mouttaki H."/>
            <person name="Kim U."/>
            <person name="Krupp R.S."/>
            <person name="Rios-Hernandez L."/>
            <person name="Sieber J."/>
            <person name="Struchtemeyer C.G."/>
            <person name="Bhattacharyya A."/>
            <person name="Campbell J.W."/>
            <person name="Gunsalus R.P."/>
        </authorList>
    </citation>
    <scope>NUCLEOTIDE SEQUENCE [LARGE SCALE GENOMIC DNA]</scope>
    <source>
        <strain evidence="4 5">SB</strain>
    </source>
</reference>
<dbReference type="PANTHER" id="PTHR21139:SF42">
    <property type="entry name" value="TRIOSEPHOSPHATE ISOMERASE"/>
    <property type="match status" value="1"/>
</dbReference>
<dbReference type="PANTHER" id="PTHR21139">
    <property type="entry name" value="TRIOSEPHOSPHATE ISOMERASE"/>
    <property type="match status" value="1"/>
</dbReference>
<comment type="pathway">
    <text evidence="3">Carbohydrate degradation; glycolysis; D-glyceraldehyde 3-phosphate from glycerone phosphate: step 1/1.</text>
</comment>
<dbReference type="GO" id="GO:0004807">
    <property type="term" value="F:triose-phosphate isomerase activity"/>
    <property type="evidence" value="ECO:0007669"/>
    <property type="project" value="UniProtKB-EC"/>
</dbReference>
<keyword evidence="3" id="KW-0963">Cytoplasm</keyword>
<dbReference type="CDD" id="cd00311">
    <property type="entry name" value="TIM"/>
    <property type="match status" value="1"/>
</dbReference>
<dbReference type="AlphaFoldDB" id="Q2LWZ3"/>
<comment type="subcellular location">
    <subcellularLocation>
        <location evidence="3">Cytoplasm</location>
    </subcellularLocation>
</comment>
<dbReference type="Proteomes" id="UP000001933">
    <property type="component" value="Chromosome"/>
</dbReference>
<dbReference type="UniPathway" id="UPA00109">
    <property type="reaction ID" value="UER00189"/>
</dbReference>
<comment type="subunit">
    <text evidence="3">Homodimer.</text>
</comment>
<comment type="catalytic activity">
    <reaction evidence="3">
        <text>D-glyceraldehyde 3-phosphate = dihydroxyacetone phosphate</text>
        <dbReference type="Rhea" id="RHEA:18585"/>
        <dbReference type="ChEBI" id="CHEBI:57642"/>
        <dbReference type="ChEBI" id="CHEBI:59776"/>
        <dbReference type="EC" id="5.3.1.1"/>
    </reaction>
</comment>
<accession>Q2LWZ3</accession>
<dbReference type="UniPathway" id="UPA00138"/>
<sequence length="130" mass="13979">MKPIFCIGETLAERESGQTFSVLERQIKQGLNSFNVSDIRHLVVAYEPVWAIGTGKTATPDQAQEAHAFIRSTIGGVFGAEFASEHAILYGGSVNPENIASLMSRPDINGALVGGASLKVDSFLRIILYP</sequence>
<gene>
    <name evidence="4" type="ORF">SYN_03790</name>
</gene>
<dbReference type="Pfam" id="PF00121">
    <property type="entry name" value="TIM"/>
    <property type="match status" value="1"/>
</dbReference>
<comment type="similarity">
    <text evidence="1 3">Belongs to the triosephosphate isomerase family.</text>
</comment>
<keyword evidence="5" id="KW-1185">Reference proteome</keyword>
<dbReference type="GO" id="GO:0006094">
    <property type="term" value="P:gluconeogenesis"/>
    <property type="evidence" value="ECO:0007669"/>
    <property type="project" value="UniProtKB-UniPathway"/>
</dbReference>
<dbReference type="PROSITE" id="PS51440">
    <property type="entry name" value="TIM_2"/>
    <property type="match status" value="1"/>
</dbReference>
<keyword evidence="3" id="KW-0312">Gluconeogenesis</keyword>
<dbReference type="EMBL" id="CP000252">
    <property type="protein sequence ID" value="ABC78604.1"/>
    <property type="molecule type" value="Genomic_DNA"/>
</dbReference>
<keyword evidence="2 3" id="KW-0413">Isomerase</keyword>